<evidence type="ECO:0000259" key="8">
    <source>
        <dbReference type="PROSITE" id="PS51294"/>
    </source>
</evidence>
<proteinExistence type="inferred from homology"/>
<dbReference type="Pfam" id="PF14379">
    <property type="entry name" value="Myb_CC_LHEQLE"/>
    <property type="match status" value="1"/>
</dbReference>
<keyword evidence="6" id="KW-0539">Nucleus</keyword>
<dbReference type="EMBL" id="JBEAFC010000009">
    <property type="protein sequence ID" value="KAL1539997.1"/>
    <property type="molecule type" value="Genomic_DNA"/>
</dbReference>
<dbReference type="InterPro" id="IPR006447">
    <property type="entry name" value="Myb_dom_plants"/>
</dbReference>
<dbReference type="InterPro" id="IPR001005">
    <property type="entry name" value="SANT/Myb"/>
</dbReference>
<keyword evidence="10" id="KW-1185">Reference proteome</keyword>
<comment type="similarity">
    <text evidence="2">Belongs to the MYB-CC family.</text>
</comment>
<keyword evidence="5" id="KW-0804">Transcription</keyword>
<dbReference type="InterPro" id="IPR017930">
    <property type="entry name" value="Myb_dom"/>
</dbReference>
<comment type="caution">
    <text evidence="9">The sequence shown here is derived from an EMBL/GenBank/DDBJ whole genome shotgun (WGS) entry which is preliminary data.</text>
</comment>
<dbReference type="PANTHER" id="PTHR31499:SF80">
    <property type="entry name" value="HTH MYB-TYPE DOMAIN-CONTAINING PROTEIN"/>
    <property type="match status" value="1"/>
</dbReference>
<evidence type="ECO:0000313" key="9">
    <source>
        <dbReference type="EMBL" id="KAL1539997.1"/>
    </source>
</evidence>
<dbReference type="Pfam" id="PF00249">
    <property type="entry name" value="Myb_DNA-binding"/>
    <property type="match status" value="1"/>
</dbReference>
<keyword evidence="4 7" id="KW-0175">Coiled coil</keyword>
<evidence type="ECO:0000256" key="4">
    <source>
        <dbReference type="ARBA" id="ARBA00023054"/>
    </source>
</evidence>
<dbReference type="SUPFAM" id="SSF46689">
    <property type="entry name" value="Homeodomain-like"/>
    <property type="match status" value="1"/>
</dbReference>
<dbReference type="FunFam" id="1.10.10.60:FF:000007">
    <property type="entry name" value="Two-component response regulator"/>
    <property type="match status" value="1"/>
</dbReference>
<reference evidence="9 10" key="1">
    <citation type="submission" date="2024-06" db="EMBL/GenBank/DDBJ databases">
        <title>A chromosome level genome sequence of Diviner's sage (Salvia divinorum).</title>
        <authorList>
            <person name="Ford S.A."/>
            <person name="Ro D.-K."/>
            <person name="Ness R.W."/>
            <person name="Phillips M.A."/>
        </authorList>
    </citation>
    <scope>NUCLEOTIDE SEQUENCE [LARGE SCALE GENOMIC DNA]</scope>
    <source>
        <strain evidence="9">SAF-2024a</strain>
        <tissue evidence="9">Leaf</tissue>
    </source>
</reference>
<evidence type="ECO:0000256" key="5">
    <source>
        <dbReference type="ARBA" id="ARBA00023163"/>
    </source>
</evidence>
<evidence type="ECO:0000313" key="10">
    <source>
        <dbReference type="Proteomes" id="UP001567538"/>
    </source>
</evidence>
<sequence length="261" mass="30182">MSNHLSSNSLQSLCYKLCLLSQKGHMQPRLGFSDYEQNHSPEKISGHNFQSRDTLQSLVQSCSCRDRSHDRGDGVQECKLHQPQQGNLGDNSLIDYHKNNIGMEKYYYSKALQLERRHSFCCDGTKSIVSASEKEQKKRIRWTEELHKKFIECVDRLGGAKNATPKGILKLMKCDGLTIFHIKSHLQKYRVSEVMPQEKQGNFEQIGLKTGMHIVEALRLQIDVQKQLYEQLESQKKLQMRIEEQAKQLQTMLESQLNSKN</sequence>
<dbReference type="InterPro" id="IPR046955">
    <property type="entry name" value="PHR1-like"/>
</dbReference>
<dbReference type="InterPro" id="IPR009057">
    <property type="entry name" value="Homeodomain-like_sf"/>
</dbReference>
<feature type="coiled-coil region" evidence="7">
    <location>
        <begin position="215"/>
        <end position="252"/>
    </location>
</feature>
<dbReference type="PANTHER" id="PTHR31499">
    <property type="entry name" value="MYB FAMILY TRANSCRIPTION FACTOR PHL11"/>
    <property type="match status" value="1"/>
</dbReference>
<dbReference type="NCBIfam" id="TIGR01557">
    <property type="entry name" value="myb_SHAQKYF"/>
    <property type="match status" value="1"/>
</dbReference>
<dbReference type="InterPro" id="IPR025756">
    <property type="entry name" value="Myb_CC_LHEQLE"/>
</dbReference>
<accession>A0ABD1G7E2</accession>
<evidence type="ECO:0000256" key="1">
    <source>
        <dbReference type="ARBA" id="ARBA00004123"/>
    </source>
</evidence>
<dbReference type="PROSITE" id="PS51294">
    <property type="entry name" value="HTH_MYB"/>
    <property type="match status" value="1"/>
</dbReference>
<dbReference type="GO" id="GO:0005634">
    <property type="term" value="C:nucleus"/>
    <property type="evidence" value="ECO:0007669"/>
    <property type="project" value="UniProtKB-SubCell"/>
</dbReference>
<dbReference type="Gene3D" id="1.10.10.60">
    <property type="entry name" value="Homeodomain-like"/>
    <property type="match status" value="1"/>
</dbReference>
<name>A0ABD1G7E2_SALDI</name>
<organism evidence="9 10">
    <name type="scientific">Salvia divinorum</name>
    <name type="common">Maria pastora</name>
    <name type="synonym">Diviner's sage</name>
    <dbReference type="NCBI Taxonomy" id="28513"/>
    <lineage>
        <taxon>Eukaryota</taxon>
        <taxon>Viridiplantae</taxon>
        <taxon>Streptophyta</taxon>
        <taxon>Embryophyta</taxon>
        <taxon>Tracheophyta</taxon>
        <taxon>Spermatophyta</taxon>
        <taxon>Magnoliopsida</taxon>
        <taxon>eudicotyledons</taxon>
        <taxon>Gunneridae</taxon>
        <taxon>Pentapetalae</taxon>
        <taxon>asterids</taxon>
        <taxon>lamiids</taxon>
        <taxon>Lamiales</taxon>
        <taxon>Lamiaceae</taxon>
        <taxon>Nepetoideae</taxon>
        <taxon>Mentheae</taxon>
        <taxon>Salviinae</taxon>
        <taxon>Salvia</taxon>
        <taxon>Salvia subgen. Calosphace</taxon>
    </lineage>
</organism>
<evidence type="ECO:0000256" key="2">
    <source>
        <dbReference type="ARBA" id="ARBA00006783"/>
    </source>
</evidence>
<dbReference type="Proteomes" id="UP001567538">
    <property type="component" value="Unassembled WGS sequence"/>
</dbReference>
<comment type="subcellular location">
    <subcellularLocation>
        <location evidence="1">Nucleus</location>
    </subcellularLocation>
</comment>
<keyword evidence="3" id="KW-0805">Transcription regulation</keyword>
<evidence type="ECO:0000256" key="6">
    <source>
        <dbReference type="ARBA" id="ARBA00023242"/>
    </source>
</evidence>
<feature type="domain" description="HTH myb-type" evidence="8">
    <location>
        <begin position="134"/>
        <end position="194"/>
    </location>
</feature>
<gene>
    <name evidence="9" type="ORF">AAHA92_24415</name>
</gene>
<evidence type="ECO:0000256" key="3">
    <source>
        <dbReference type="ARBA" id="ARBA00023015"/>
    </source>
</evidence>
<evidence type="ECO:0000256" key="7">
    <source>
        <dbReference type="SAM" id="Coils"/>
    </source>
</evidence>
<protein>
    <submittedName>
        <fullName evidence="9">Protein PHOSPHATE STARVATION RESPONSE 1-like</fullName>
    </submittedName>
</protein>
<dbReference type="AlphaFoldDB" id="A0ABD1G7E2"/>